<sequence length="376" mass="42559">MAKCVKCGAELAPGAVFCHLCGKKQVADTRKRTRRGNGLGTVYRRGSTWVAEITKGYKMEDSVERRVAAKKGGFKTKKEALEYLPQLRGQKKREKQITWRKLYELWLPTHRASKSTIDCYRSAEKHFAAVDFLRLEDIEIDDLQECLDDCPKGKRTRQNMRTLCGLMYKYAIPRGYTGLNMASYLVVTGESGASRVSFAPEQLETIRKAIGTVPYADYIYCMCYLGFRPSEFLALKIEDYDTRAKTLTGGAKTEAGKNRVVTISPKIQPMIDGIVAGRTRGALFCSRETGQAINYDYYRDAIFYPTLDRIGIANPVEDGRHKYSPHTCRHTFATLLKSVQAADKDKLELIGHTSAEMLRYYQDVSVEDLRKITDAI</sequence>
<evidence type="ECO:0000256" key="7">
    <source>
        <dbReference type="ARBA" id="ARBA00023195"/>
    </source>
</evidence>
<organism evidence="11">
    <name type="scientific">Siphoviridae sp. cty3u30</name>
    <dbReference type="NCBI Taxonomy" id="2825744"/>
    <lineage>
        <taxon>Viruses</taxon>
        <taxon>Duplodnaviria</taxon>
        <taxon>Heunggongvirae</taxon>
        <taxon>Uroviricota</taxon>
        <taxon>Caudoviricetes</taxon>
    </lineage>
</organism>
<dbReference type="Gene3D" id="1.10.443.10">
    <property type="entry name" value="Intergrase catalytic core"/>
    <property type="match status" value="1"/>
</dbReference>
<evidence type="ECO:0000256" key="2">
    <source>
        <dbReference type="ARBA" id="ARBA00016082"/>
    </source>
</evidence>
<dbReference type="GO" id="GO:0075713">
    <property type="term" value="P:establishment of integrated proviral latency"/>
    <property type="evidence" value="ECO:0007669"/>
    <property type="project" value="UniProtKB-KW"/>
</dbReference>
<dbReference type="PANTHER" id="PTHR30349">
    <property type="entry name" value="PHAGE INTEGRASE-RELATED"/>
    <property type="match status" value="1"/>
</dbReference>
<dbReference type="GO" id="GO:0044826">
    <property type="term" value="P:viral genome integration into host DNA"/>
    <property type="evidence" value="ECO:0007669"/>
    <property type="project" value="UniProtKB-KW"/>
</dbReference>
<keyword evidence="7" id="KW-1179">Viral genome integration</keyword>
<protein>
    <recommendedName>
        <fullName evidence="2">Integrase</fullName>
    </recommendedName>
</protein>
<evidence type="ECO:0000256" key="5">
    <source>
        <dbReference type="ARBA" id="ARBA00023125"/>
    </source>
</evidence>
<dbReference type="PROSITE" id="PS51900">
    <property type="entry name" value="CB"/>
    <property type="match status" value="1"/>
</dbReference>
<dbReference type="PROSITE" id="PS51898">
    <property type="entry name" value="TYR_RECOMBINASE"/>
    <property type="match status" value="1"/>
</dbReference>
<dbReference type="CDD" id="cd00397">
    <property type="entry name" value="DNA_BRE_C"/>
    <property type="match status" value="1"/>
</dbReference>
<dbReference type="GO" id="GO:0003677">
    <property type="term" value="F:DNA binding"/>
    <property type="evidence" value="ECO:0007669"/>
    <property type="project" value="UniProtKB-UniRule"/>
</dbReference>
<dbReference type="GO" id="GO:0016740">
    <property type="term" value="F:transferase activity"/>
    <property type="evidence" value="ECO:0007669"/>
    <property type="project" value="UniProtKB-KW"/>
</dbReference>
<dbReference type="InterPro" id="IPR002104">
    <property type="entry name" value="Integrase_catalytic"/>
</dbReference>
<dbReference type="Gene3D" id="1.10.150.130">
    <property type="match status" value="1"/>
</dbReference>
<accession>A0A8S5Q7W0</accession>
<dbReference type="Pfam" id="PF00589">
    <property type="entry name" value="Phage_integrase"/>
    <property type="match status" value="1"/>
</dbReference>
<keyword evidence="3" id="KW-0808">Transferase</keyword>
<evidence type="ECO:0000256" key="4">
    <source>
        <dbReference type="ARBA" id="ARBA00022801"/>
    </source>
</evidence>
<dbReference type="GO" id="GO:0016787">
    <property type="term" value="F:hydrolase activity"/>
    <property type="evidence" value="ECO:0007669"/>
    <property type="project" value="UniProtKB-KW"/>
</dbReference>
<name>A0A8S5Q7W0_9CAUD</name>
<dbReference type="GO" id="GO:0015074">
    <property type="term" value="P:DNA integration"/>
    <property type="evidence" value="ECO:0007669"/>
    <property type="project" value="InterPro"/>
</dbReference>
<dbReference type="InterPro" id="IPR044068">
    <property type="entry name" value="CB"/>
</dbReference>
<feature type="domain" description="Tyr recombinase" evidence="9">
    <location>
        <begin position="193"/>
        <end position="374"/>
    </location>
</feature>
<evidence type="ECO:0000256" key="8">
    <source>
        <dbReference type="PROSITE-ProRule" id="PRU01248"/>
    </source>
</evidence>
<feature type="domain" description="Core-binding (CB)" evidence="10">
    <location>
        <begin position="97"/>
        <end position="172"/>
    </location>
</feature>
<dbReference type="SUPFAM" id="SSF56349">
    <property type="entry name" value="DNA breaking-rejoining enzymes"/>
    <property type="match status" value="1"/>
</dbReference>
<keyword evidence="7" id="KW-1160">Virus entry into host cell</keyword>
<reference evidence="11" key="1">
    <citation type="journal article" date="2021" name="Proc. Natl. Acad. Sci. U.S.A.">
        <title>A Catalog of Tens of Thousands of Viruses from Human Metagenomes Reveals Hidden Associations with Chronic Diseases.</title>
        <authorList>
            <person name="Tisza M.J."/>
            <person name="Buck C.B."/>
        </authorList>
    </citation>
    <scope>NUCLEOTIDE SEQUENCE</scope>
    <source>
        <strain evidence="11">Cty3u30</strain>
    </source>
</reference>
<dbReference type="PANTHER" id="PTHR30349:SF41">
    <property type="entry name" value="INTEGRASE_RECOMBINASE PROTEIN MJ0367-RELATED"/>
    <property type="match status" value="1"/>
</dbReference>
<evidence type="ECO:0000259" key="10">
    <source>
        <dbReference type="PROSITE" id="PS51900"/>
    </source>
</evidence>
<keyword evidence="6" id="KW-0233">DNA recombination</keyword>
<evidence type="ECO:0000313" key="11">
    <source>
        <dbReference type="EMBL" id="DAE15034.1"/>
    </source>
</evidence>
<evidence type="ECO:0000259" key="9">
    <source>
        <dbReference type="PROSITE" id="PS51898"/>
    </source>
</evidence>
<evidence type="ECO:0000256" key="3">
    <source>
        <dbReference type="ARBA" id="ARBA00022679"/>
    </source>
</evidence>
<dbReference type="InterPro" id="IPR050090">
    <property type="entry name" value="Tyrosine_recombinase_XerCD"/>
</dbReference>
<dbReference type="GO" id="GO:0006310">
    <property type="term" value="P:DNA recombination"/>
    <property type="evidence" value="ECO:0007669"/>
    <property type="project" value="UniProtKB-KW"/>
</dbReference>
<proteinExistence type="inferred from homology"/>
<dbReference type="InterPro" id="IPR013762">
    <property type="entry name" value="Integrase-like_cat_sf"/>
</dbReference>
<dbReference type="EMBL" id="BK015598">
    <property type="protein sequence ID" value="DAE15034.1"/>
    <property type="molecule type" value="Genomic_DNA"/>
</dbReference>
<dbReference type="InterPro" id="IPR011010">
    <property type="entry name" value="DNA_brk_join_enz"/>
</dbReference>
<evidence type="ECO:0000256" key="6">
    <source>
        <dbReference type="ARBA" id="ARBA00023172"/>
    </source>
</evidence>
<keyword evidence="5 8" id="KW-0238">DNA-binding</keyword>
<dbReference type="InterPro" id="IPR010998">
    <property type="entry name" value="Integrase_recombinase_N"/>
</dbReference>
<keyword evidence="4" id="KW-0378">Hydrolase</keyword>
<comment type="similarity">
    <text evidence="1">Belongs to the 'phage' integrase family.</text>
</comment>
<keyword evidence="7" id="KW-0229">DNA integration</keyword>
<evidence type="ECO:0000256" key="1">
    <source>
        <dbReference type="ARBA" id="ARBA00008857"/>
    </source>
</evidence>